<dbReference type="Proteomes" id="UP000288805">
    <property type="component" value="Unassembled WGS sequence"/>
</dbReference>
<evidence type="ECO:0000313" key="2">
    <source>
        <dbReference type="Proteomes" id="UP000288805"/>
    </source>
</evidence>
<dbReference type="AlphaFoldDB" id="A0A438EJ77"/>
<name>A0A438EJ77_VITVI</name>
<protein>
    <submittedName>
        <fullName evidence="1">Uncharacterized protein</fullName>
    </submittedName>
</protein>
<dbReference type="EMBL" id="QGNW01001269">
    <property type="protein sequence ID" value="RVW47737.1"/>
    <property type="molecule type" value="Genomic_DNA"/>
</dbReference>
<accession>A0A438EJ77</accession>
<proteinExistence type="predicted"/>
<organism evidence="1 2">
    <name type="scientific">Vitis vinifera</name>
    <name type="common">Grape</name>
    <dbReference type="NCBI Taxonomy" id="29760"/>
    <lineage>
        <taxon>Eukaryota</taxon>
        <taxon>Viridiplantae</taxon>
        <taxon>Streptophyta</taxon>
        <taxon>Embryophyta</taxon>
        <taxon>Tracheophyta</taxon>
        <taxon>Spermatophyta</taxon>
        <taxon>Magnoliopsida</taxon>
        <taxon>eudicotyledons</taxon>
        <taxon>Gunneridae</taxon>
        <taxon>Pentapetalae</taxon>
        <taxon>rosids</taxon>
        <taxon>Vitales</taxon>
        <taxon>Vitaceae</taxon>
        <taxon>Viteae</taxon>
        <taxon>Vitis</taxon>
    </lineage>
</organism>
<gene>
    <name evidence="1" type="ORF">CK203_103372</name>
</gene>
<comment type="caution">
    <text evidence="1">The sequence shown here is derived from an EMBL/GenBank/DDBJ whole genome shotgun (WGS) entry which is preliminary data.</text>
</comment>
<evidence type="ECO:0000313" key="1">
    <source>
        <dbReference type="EMBL" id="RVW47737.1"/>
    </source>
</evidence>
<sequence length="59" mass="6912">MELKDQFLPTNTTWVAREFLKRLRHTRLMREQKVHDLPTAMAAADYLVEYKMGGAISTM</sequence>
<reference evidence="1 2" key="1">
    <citation type="journal article" date="2018" name="PLoS Genet.">
        <title>Population sequencing reveals clonal diversity and ancestral inbreeding in the grapevine cultivar Chardonnay.</title>
        <authorList>
            <person name="Roach M.J."/>
            <person name="Johnson D.L."/>
            <person name="Bohlmann J."/>
            <person name="van Vuuren H.J."/>
            <person name="Jones S.J."/>
            <person name="Pretorius I.S."/>
            <person name="Schmidt S.A."/>
            <person name="Borneman A.R."/>
        </authorList>
    </citation>
    <scope>NUCLEOTIDE SEQUENCE [LARGE SCALE GENOMIC DNA]</scope>
    <source>
        <strain evidence="2">cv. Chardonnay</strain>
        <tissue evidence="1">Leaf</tissue>
    </source>
</reference>